<dbReference type="SUPFAM" id="SSF55120">
    <property type="entry name" value="Pseudouridine synthase"/>
    <property type="match status" value="1"/>
</dbReference>
<proteinExistence type="inferred from homology"/>
<sequence>MLGLPLEVPLVYRYVILNKPYRVLCQFQDERGRQTLKDYVPIPDIYAVGRLDYDSEGLVLLTNDGRLQHRLTDPRYRHPRTYWVQVEGHPTPEALEHLRQGVLIRGDRTLPATVTVLPEAPALPPRTPPIRFRRYIPTAWLSITLREGRNRQVRRMTAAVGFPTLRLVRVALGCLELNDLAPGCWRHLTPQEVTHLRRLCSLEPVLYKICDYDSFQRPSTG</sequence>
<comment type="similarity">
    <text evidence="1 3">Belongs to the pseudouridine synthase RsuA family.</text>
</comment>
<feature type="domain" description="Pseudouridine synthase RsuA/RluA-like" evidence="4">
    <location>
        <begin position="14"/>
        <end position="159"/>
    </location>
</feature>
<dbReference type="RefSeq" id="WP_198406174.1">
    <property type="nucleotide sequence ID" value="NZ_CP018092.1"/>
</dbReference>
<dbReference type="PANTHER" id="PTHR47683">
    <property type="entry name" value="PSEUDOURIDINE SYNTHASE FAMILY PROTEIN-RELATED"/>
    <property type="match status" value="1"/>
</dbReference>
<dbReference type="InterPro" id="IPR000748">
    <property type="entry name" value="PsdUridine_synth_RsuA/RluB/E/F"/>
</dbReference>
<dbReference type="Gene3D" id="3.30.70.580">
    <property type="entry name" value="Pseudouridine synthase I, catalytic domain, N-terminal subdomain"/>
    <property type="match status" value="1"/>
</dbReference>
<evidence type="ECO:0000256" key="3">
    <source>
        <dbReference type="RuleBase" id="RU003887"/>
    </source>
</evidence>
<dbReference type="InterPro" id="IPR006145">
    <property type="entry name" value="PsdUridine_synth_RsuA/RluA"/>
</dbReference>
<keyword evidence="6" id="KW-1185">Reference proteome</keyword>
<name>A0A2D2Q186_PARLV</name>
<dbReference type="Gene3D" id="3.30.70.1560">
    <property type="entry name" value="Alpha-L RNA-binding motif"/>
    <property type="match status" value="1"/>
</dbReference>
<dbReference type="InterPro" id="IPR042092">
    <property type="entry name" value="PsdUridine_s_RsuA/RluB/E/F_cat"/>
</dbReference>
<reference evidence="6" key="2">
    <citation type="journal article" date="2022" name="Front. Microbiol.">
        <title>Comparative Genomic Analysis Revealed Distinct Molecular Components and Organization of CO2-Concentrating Mechanism in Thermophilic Cyanobacteria.</title>
        <authorList>
            <person name="Tang J."/>
            <person name="Zhou H."/>
            <person name="Yao D."/>
            <person name="Riaz S."/>
            <person name="You D."/>
            <person name="Klepacz-Smolka A."/>
            <person name="Daroch M."/>
        </authorList>
    </citation>
    <scope>NUCLEOTIDE SEQUENCE [LARGE SCALE GENOMIC DNA]</scope>
    <source>
        <strain evidence="6">PCC 6715</strain>
    </source>
</reference>
<protein>
    <recommendedName>
        <fullName evidence="3">Pseudouridine synthase</fullName>
        <ecNumber evidence="3">5.4.99.-</ecNumber>
    </recommendedName>
</protein>
<dbReference type="NCBIfam" id="TIGR00093">
    <property type="entry name" value="pseudouridine synthase"/>
    <property type="match status" value="1"/>
</dbReference>
<evidence type="ECO:0000259" key="4">
    <source>
        <dbReference type="Pfam" id="PF00849"/>
    </source>
</evidence>
<dbReference type="InterPro" id="IPR020103">
    <property type="entry name" value="PsdUridine_synth_cat_dom_sf"/>
</dbReference>
<dbReference type="GO" id="GO:0006364">
    <property type="term" value="P:rRNA processing"/>
    <property type="evidence" value="ECO:0007669"/>
    <property type="project" value="UniProtKB-ARBA"/>
</dbReference>
<evidence type="ECO:0000313" key="5">
    <source>
        <dbReference type="EMBL" id="ATS18248.1"/>
    </source>
</evidence>
<dbReference type="GO" id="GO:0003723">
    <property type="term" value="F:RNA binding"/>
    <property type="evidence" value="ECO:0007669"/>
    <property type="project" value="InterPro"/>
</dbReference>
<dbReference type="EMBL" id="CP018092">
    <property type="protein sequence ID" value="ATS18248.1"/>
    <property type="molecule type" value="Genomic_DNA"/>
</dbReference>
<dbReference type="InterPro" id="IPR018496">
    <property type="entry name" value="PsdUridine_synth_RsuA/RluB_CS"/>
</dbReference>
<organism evidence="5 6">
    <name type="scientific">Parathermosynechococcus lividus PCC 6715</name>
    <dbReference type="NCBI Taxonomy" id="1917166"/>
    <lineage>
        <taxon>Bacteria</taxon>
        <taxon>Bacillati</taxon>
        <taxon>Cyanobacteriota</taxon>
        <taxon>Cyanophyceae</taxon>
        <taxon>Acaryochloridales</taxon>
        <taxon>Thermosynechococcaceae</taxon>
        <taxon>Parathermosynechococcus</taxon>
    </lineage>
</organism>
<dbReference type="GO" id="GO:0001522">
    <property type="term" value="P:pseudouridine synthesis"/>
    <property type="evidence" value="ECO:0007669"/>
    <property type="project" value="InterPro"/>
</dbReference>
<accession>A0A2D2Q186</accession>
<dbReference type="Pfam" id="PF00849">
    <property type="entry name" value="PseudoU_synth_2"/>
    <property type="match status" value="1"/>
</dbReference>
<dbReference type="AlphaFoldDB" id="A0A2D2Q186"/>
<dbReference type="PANTHER" id="PTHR47683:SF2">
    <property type="entry name" value="RNA-BINDING S4 DOMAIN-CONTAINING PROTEIN"/>
    <property type="match status" value="1"/>
</dbReference>
<dbReference type="GO" id="GO:0140098">
    <property type="term" value="F:catalytic activity, acting on RNA"/>
    <property type="evidence" value="ECO:0007669"/>
    <property type="project" value="UniProtKB-ARBA"/>
</dbReference>
<evidence type="ECO:0000256" key="1">
    <source>
        <dbReference type="ARBA" id="ARBA00008348"/>
    </source>
</evidence>
<evidence type="ECO:0000313" key="6">
    <source>
        <dbReference type="Proteomes" id="UP000231057"/>
    </source>
</evidence>
<dbReference type="GO" id="GO:0009982">
    <property type="term" value="F:pseudouridine synthase activity"/>
    <property type="evidence" value="ECO:0007669"/>
    <property type="project" value="InterPro"/>
</dbReference>
<reference evidence="5 6" key="1">
    <citation type="submission" date="2016-11" db="EMBL/GenBank/DDBJ databases">
        <title>Complete genome sequence of thermophilic cyanobacteria strain Synechococcus sp. PCC6715.</title>
        <authorList>
            <person name="Tang J."/>
            <person name="Daroch M."/>
            <person name="Liang Y."/>
            <person name="Jiang D."/>
            <person name="Shah M."/>
        </authorList>
    </citation>
    <scope>NUCLEOTIDE SEQUENCE [LARGE SCALE GENOMIC DNA]</scope>
    <source>
        <strain evidence="5 6">PCC 6715</strain>
    </source>
</reference>
<gene>
    <name evidence="5" type="ORF">BRW62_05190</name>
</gene>
<evidence type="ECO:0000256" key="2">
    <source>
        <dbReference type="ARBA" id="ARBA00023235"/>
    </source>
</evidence>
<dbReference type="InterPro" id="IPR020094">
    <property type="entry name" value="TruA/RsuA/RluB/E/F_N"/>
</dbReference>
<dbReference type="Proteomes" id="UP000231057">
    <property type="component" value="Chromosome"/>
</dbReference>
<keyword evidence="2 3" id="KW-0413">Isomerase</keyword>
<dbReference type="KEGG" id="slw:BRW62_05190"/>
<dbReference type="InterPro" id="IPR050343">
    <property type="entry name" value="RsuA_PseudoU_synthase"/>
</dbReference>
<dbReference type="EC" id="5.4.99.-" evidence="3"/>
<dbReference type="PROSITE" id="PS01149">
    <property type="entry name" value="PSI_RSU"/>
    <property type="match status" value="1"/>
</dbReference>